<proteinExistence type="predicted"/>
<evidence type="ECO:0000256" key="1">
    <source>
        <dbReference type="SAM" id="MobiDB-lite"/>
    </source>
</evidence>
<feature type="region of interest" description="Disordered" evidence="1">
    <location>
        <begin position="1"/>
        <end position="24"/>
    </location>
</feature>
<gene>
    <name evidence="2" type="ORF">HJG63_010481</name>
</gene>
<dbReference type="AlphaFoldDB" id="A0A7J8IKT6"/>
<dbReference type="EMBL" id="JACASE010000003">
    <property type="protein sequence ID" value="KAF6485223.1"/>
    <property type="molecule type" value="Genomic_DNA"/>
</dbReference>
<comment type="caution">
    <text evidence="2">The sequence shown here is derived from an EMBL/GenBank/DDBJ whole genome shotgun (WGS) entry which is preliminary data.</text>
</comment>
<keyword evidence="3" id="KW-1185">Reference proteome</keyword>
<organism evidence="2 3">
    <name type="scientific">Rousettus aegyptiacus</name>
    <name type="common">Egyptian fruit bat</name>
    <name type="synonym">Pteropus aegyptiacus</name>
    <dbReference type="NCBI Taxonomy" id="9407"/>
    <lineage>
        <taxon>Eukaryota</taxon>
        <taxon>Metazoa</taxon>
        <taxon>Chordata</taxon>
        <taxon>Craniata</taxon>
        <taxon>Vertebrata</taxon>
        <taxon>Euteleostomi</taxon>
        <taxon>Mammalia</taxon>
        <taxon>Eutheria</taxon>
        <taxon>Laurasiatheria</taxon>
        <taxon>Chiroptera</taxon>
        <taxon>Yinpterochiroptera</taxon>
        <taxon>Pteropodoidea</taxon>
        <taxon>Pteropodidae</taxon>
        <taxon>Rousettinae</taxon>
        <taxon>Rousettus</taxon>
    </lineage>
</organism>
<reference evidence="2 3" key="1">
    <citation type="journal article" date="2020" name="Nature">
        <title>Six reference-quality genomes reveal evolution of bat adaptations.</title>
        <authorList>
            <person name="Jebb D."/>
            <person name="Huang Z."/>
            <person name="Pippel M."/>
            <person name="Hughes G.M."/>
            <person name="Lavrichenko K."/>
            <person name="Devanna P."/>
            <person name="Winkler S."/>
            <person name="Jermiin L.S."/>
            <person name="Skirmuntt E.C."/>
            <person name="Katzourakis A."/>
            <person name="Burkitt-Gray L."/>
            <person name="Ray D.A."/>
            <person name="Sullivan K.A.M."/>
            <person name="Roscito J.G."/>
            <person name="Kirilenko B.M."/>
            <person name="Davalos L.M."/>
            <person name="Corthals A.P."/>
            <person name="Power M.L."/>
            <person name="Jones G."/>
            <person name="Ransome R.D."/>
            <person name="Dechmann D.K.N."/>
            <person name="Locatelli A.G."/>
            <person name="Puechmaille S.J."/>
            <person name="Fedrigo O."/>
            <person name="Jarvis E.D."/>
            <person name="Hiller M."/>
            <person name="Vernes S.C."/>
            <person name="Myers E.W."/>
            <person name="Teeling E.C."/>
        </authorList>
    </citation>
    <scope>NUCLEOTIDE SEQUENCE [LARGE SCALE GENOMIC DNA]</scope>
    <source>
        <strain evidence="2">MRouAeg1</strain>
        <tissue evidence="2">Muscle</tissue>
    </source>
</reference>
<evidence type="ECO:0000313" key="2">
    <source>
        <dbReference type="EMBL" id="KAF6485223.1"/>
    </source>
</evidence>
<evidence type="ECO:0000313" key="3">
    <source>
        <dbReference type="Proteomes" id="UP000593571"/>
    </source>
</evidence>
<name>A0A7J8IKT6_ROUAE</name>
<accession>A0A7J8IKT6</accession>
<feature type="region of interest" description="Disordered" evidence="1">
    <location>
        <begin position="91"/>
        <end position="144"/>
    </location>
</feature>
<dbReference type="Proteomes" id="UP000593571">
    <property type="component" value="Unassembled WGS sequence"/>
</dbReference>
<protein>
    <submittedName>
        <fullName evidence="2">Uncharacterized protein</fullName>
    </submittedName>
</protein>
<sequence length="170" mass="18096">MDAFFSLGPNPSAHQGGLGESQCLPNRETRQRGMKVGLASRTLGLGKGWRVLGAPPQSCRAEGTGQPRRRLTLHATVCHSARVHGGWREWRRPSFTAGDAGGPGRGRPRVEGPAPRTGVPEASRHAPQAGVSSSGRELEKDGGADNSFFMLSLRELLGAPSIDSETSRHL</sequence>